<comment type="caution">
    <text evidence="2">The sequence shown here is derived from an EMBL/GenBank/DDBJ whole genome shotgun (WGS) entry which is preliminary data.</text>
</comment>
<dbReference type="SUPFAM" id="SSF50129">
    <property type="entry name" value="GroES-like"/>
    <property type="match status" value="1"/>
</dbReference>
<accession>A0A852RQK2</accession>
<dbReference type="Pfam" id="PF00107">
    <property type="entry name" value="ADH_zinc_N"/>
    <property type="match status" value="1"/>
</dbReference>
<dbReference type="InterPro" id="IPR002364">
    <property type="entry name" value="Quin_OxRdtase/zeta-crystal_CS"/>
</dbReference>
<dbReference type="InterPro" id="IPR036291">
    <property type="entry name" value="NAD(P)-bd_dom_sf"/>
</dbReference>
<protein>
    <submittedName>
        <fullName evidence="2">NADPH2:quinone reductase</fullName>
        <ecNumber evidence="2">1.6.5.5</ecNumber>
    </submittedName>
</protein>
<reference evidence="2 3" key="1">
    <citation type="submission" date="2020-07" db="EMBL/GenBank/DDBJ databases">
        <title>Sequencing the genomes of 1000 actinobacteria strains.</title>
        <authorList>
            <person name="Klenk H.-P."/>
        </authorList>
    </citation>
    <scope>NUCLEOTIDE SEQUENCE [LARGE SCALE GENOMIC DNA]</scope>
    <source>
        <strain evidence="2 3">DSM 19082</strain>
    </source>
</reference>
<dbReference type="Proteomes" id="UP000582231">
    <property type="component" value="Unassembled WGS sequence"/>
</dbReference>
<keyword evidence="3" id="KW-1185">Reference proteome</keyword>
<dbReference type="InterPro" id="IPR013154">
    <property type="entry name" value="ADH-like_N"/>
</dbReference>
<dbReference type="InterPro" id="IPR020843">
    <property type="entry name" value="ER"/>
</dbReference>
<dbReference type="InterPro" id="IPR051397">
    <property type="entry name" value="Zn-ADH-like_protein"/>
</dbReference>
<dbReference type="EC" id="1.6.5.5" evidence="2"/>
<dbReference type="PANTHER" id="PTHR43677">
    <property type="entry name" value="SHORT-CHAIN DEHYDROGENASE/REDUCTASE"/>
    <property type="match status" value="1"/>
</dbReference>
<organism evidence="2 3">
    <name type="scientific">Nocardioides kongjuensis</name>
    <dbReference type="NCBI Taxonomy" id="349522"/>
    <lineage>
        <taxon>Bacteria</taxon>
        <taxon>Bacillati</taxon>
        <taxon>Actinomycetota</taxon>
        <taxon>Actinomycetes</taxon>
        <taxon>Propionibacteriales</taxon>
        <taxon>Nocardioidaceae</taxon>
        <taxon>Nocardioides</taxon>
    </lineage>
</organism>
<gene>
    <name evidence="2" type="ORF">BJ958_004384</name>
</gene>
<keyword evidence="2" id="KW-0560">Oxidoreductase</keyword>
<dbReference type="EMBL" id="JACCBF010000001">
    <property type="protein sequence ID" value="NYD32838.1"/>
    <property type="molecule type" value="Genomic_DNA"/>
</dbReference>
<dbReference type="GO" id="GO:0008270">
    <property type="term" value="F:zinc ion binding"/>
    <property type="evidence" value="ECO:0007669"/>
    <property type="project" value="InterPro"/>
</dbReference>
<proteinExistence type="predicted"/>
<dbReference type="AlphaFoldDB" id="A0A852RQK2"/>
<dbReference type="InterPro" id="IPR011032">
    <property type="entry name" value="GroES-like_sf"/>
</dbReference>
<dbReference type="PROSITE" id="PS01162">
    <property type="entry name" value="QOR_ZETA_CRYSTAL"/>
    <property type="match status" value="1"/>
</dbReference>
<dbReference type="RefSeq" id="WP_218865935.1">
    <property type="nucleotide sequence ID" value="NZ_BAABEF010000001.1"/>
</dbReference>
<dbReference type="Pfam" id="PF08240">
    <property type="entry name" value="ADH_N"/>
    <property type="match status" value="1"/>
</dbReference>
<feature type="domain" description="Enoyl reductase (ER)" evidence="1">
    <location>
        <begin position="17"/>
        <end position="329"/>
    </location>
</feature>
<dbReference type="Gene3D" id="3.40.50.720">
    <property type="entry name" value="NAD(P)-binding Rossmann-like Domain"/>
    <property type="match status" value="1"/>
</dbReference>
<sequence length="331" mass="34877">MQSTMKAWSVTSLGEPKDVLQLVDAPTPEPGPRQVLVRVLASAANFPDVLLCRGLYQIKPELPFTPGSELCGEVVAVGSEVTRLAVGQRVLGLCALPYGGFADLALMDEHTTYPAPASLDDAQAASLFIGYQTGWFSLHRRTVLQPGETLLVHAAAGGVGSAAIQLGKAAGARVIGVVRGPEKAEYAKQLGADVVVDRRTEDFVAVVKDVTEGRGADVVYDPVGGETYQRSTKCIAFEGRILVIGFAGGEIQSAALNHALVKNYSIIGVHWGLYNAQNPAAVAACHDELTRLADVGAVRPFVSETFGMAAVPTAVQRLADGETVGRLVFQP</sequence>
<dbReference type="PANTHER" id="PTHR43677:SF4">
    <property type="entry name" value="QUINONE OXIDOREDUCTASE-LIKE PROTEIN 2"/>
    <property type="match status" value="1"/>
</dbReference>
<dbReference type="SUPFAM" id="SSF51735">
    <property type="entry name" value="NAD(P)-binding Rossmann-fold domains"/>
    <property type="match status" value="1"/>
</dbReference>
<evidence type="ECO:0000313" key="3">
    <source>
        <dbReference type="Proteomes" id="UP000582231"/>
    </source>
</evidence>
<dbReference type="Gene3D" id="3.90.180.10">
    <property type="entry name" value="Medium-chain alcohol dehydrogenases, catalytic domain"/>
    <property type="match status" value="1"/>
</dbReference>
<dbReference type="CDD" id="cd08241">
    <property type="entry name" value="QOR1"/>
    <property type="match status" value="1"/>
</dbReference>
<dbReference type="SMART" id="SM00829">
    <property type="entry name" value="PKS_ER"/>
    <property type="match status" value="1"/>
</dbReference>
<evidence type="ECO:0000313" key="2">
    <source>
        <dbReference type="EMBL" id="NYD32838.1"/>
    </source>
</evidence>
<dbReference type="InterPro" id="IPR013149">
    <property type="entry name" value="ADH-like_C"/>
</dbReference>
<evidence type="ECO:0000259" key="1">
    <source>
        <dbReference type="SMART" id="SM00829"/>
    </source>
</evidence>
<name>A0A852RQK2_9ACTN</name>
<dbReference type="GO" id="GO:0003960">
    <property type="term" value="F:quinone reductase (NADPH) activity"/>
    <property type="evidence" value="ECO:0007669"/>
    <property type="project" value="UniProtKB-EC"/>
</dbReference>